<evidence type="ECO:0000259" key="3">
    <source>
        <dbReference type="Pfam" id="PF04195"/>
    </source>
</evidence>
<dbReference type="AlphaFoldDB" id="A0AAP0G065"/>
<name>A0AAP0G065_9ASPA</name>
<keyword evidence="5" id="KW-1185">Reference proteome</keyword>
<evidence type="ECO:0000256" key="1">
    <source>
        <dbReference type="SAM" id="Coils"/>
    </source>
</evidence>
<organism evidence="4 5">
    <name type="scientific">Platanthera zijinensis</name>
    <dbReference type="NCBI Taxonomy" id="2320716"/>
    <lineage>
        <taxon>Eukaryota</taxon>
        <taxon>Viridiplantae</taxon>
        <taxon>Streptophyta</taxon>
        <taxon>Embryophyta</taxon>
        <taxon>Tracheophyta</taxon>
        <taxon>Spermatophyta</taxon>
        <taxon>Magnoliopsida</taxon>
        <taxon>Liliopsida</taxon>
        <taxon>Asparagales</taxon>
        <taxon>Orchidaceae</taxon>
        <taxon>Orchidoideae</taxon>
        <taxon>Orchideae</taxon>
        <taxon>Orchidinae</taxon>
        <taxon>Platanthera</taxon>
    </lineage>
</organism>
<sequence>MRARAGLGNRSVGVGPAVSSLPAFSDFSRPFSGPINRPFIYGFTYRIREPFPLLLARTLSSLFPLAQLAYQSREMTGGSGEADGRGRCAWVFADHSFPPASVSEKEFLDTVSDFIPPGFVARRPGKDERINELSGDELALPTAHFEAGLRLPFWPEVRQVFKYYGVVPGQLTPNSIAVIVGFACYLREERIEFSLAVFRKLFSFRANKDGTACFASMHAKVRETVNKSHNWLKKFVFVKGDFGNIPFSPVQLGEASYRPPSLGGHEAKLYEFFAGKNFEVAFLRRNLDDLVPVPPGEGKRLARLCFDRTLAFLTPVPAGERDVPLHPPYESARSALGELGRAEAAALAHRELSAPVGQKRSGGELSQGPPKKPNKTGGQAPSVGDKGKAPADQPSSAPAPAVPSTADPAGGAAGSSRPLAATRPAEKPVPRGHPNFGYGEGPTDRTGAPLLQWDKEGNRISVSSLLPSWSEQDTASRDAFNLSFGLYGREDASTYGEEATRVLIYESARAQFQSLALAHMVGRRCLRLDRDAPSLHKLIDEKEAASKLAQEEADDLRRRLEAADAALAQYQGGAVSRLTRTRLYLATRPNKFLLQDAVTASRLGTEIATLQLENQTLRARVGELEAAAAVPPASSSGCQLVHHSEYDLAVLMQENGADAVTYLFKTLQRAKLLKDECSGLRVTEVVPELFLPVFLADHAPRSPHQNVETGNRPLWSSTLGEGGGLAPTSLLQEKQQKRERDREQDQGPGSEVPPHTRKILERFPSLTSCRAKVPQKAL</sequence>
<feature type="domain" description="Transposase (putative) gypsy type" evidence="3">
    <location>
        <begin position="143"/>
        <end position="205"/>
    </location>
</feature>
<feature type="compositionally biased region" description="Basic and acidic residues" evidence="2">
    <location>
        <begin position="734"/>
        <end position="745"/>
    </location>
</feature>
<dbReference type="EMBL" id="JBBWWQ010000015">
    <property type="protein sequence ID" value="KAK8928992.1"/>
    <property type="molecule type" value="Genomic_DNA"/>
</dbReference>
<feature type="compositionally biased region" description="Polar residues" evidence="2">
    <location>
        <begin position="703"/>
        <end position="719"/>
    </location>
</feature>
<accession>A0AAP0G065</accession>
<dbReference type="InterPro" id="IPR007321">
    <property type="entry name" value="Transposase_28"/>
</dbReference>
<proteinExistence type="predicted"/>
<feature type="region of interest" description="Disordered" evidence="2">
    <location>
        <begin position="352"/>
        <end position="448"/>
    </location>
</feature>
<feature type="region of interest" description="Disordered" evidence="2">
    <location>
        <begin position="701"/>
        <end position="765"/>
    </location>
</feature>
<dbReference type="Pfam" id="PF04195">
    <property type="entry name" value="Transposase_28"/>
    <property type="match status" value="1"/>
</dbReference>
<keyword evidence="1" id="KW-0175">Coiled coil</keyword>
<gene>
    <name evidence="4" type="ORF">KSP39_PZI017139</name>
</gene>
<comment type="caution">
    <text evidence="4">The sequence shown here is derived from an EMBL/GenBank/DDBJ whole genome shotgun (WGS) entry which is preliminary data.</text>
</comment>
<evidence type="ECO:0000313" key="4">
    <source>
        <dbReference type="EMBL" id="KAK8928992.1"/>
    </source>
</evidence>
<feature type="compositionally biased region" description="Low complexity" evidence="2">
    <location>
        <begin position="390"/>
        <end position="409"/>
    </location>
</feature>
<evidence type="ECO:0000313" key="5">
    <source>
        <dbReference type="Proteomes" id="UP001418222"/>
    </source>
</evidence>
<evidence type="ECO:0000256" key="2">
    <source>
        <dbReference type="SAM" id="MobiDB-lite"/>
    </source>
</evidence>
<reference evidence="4 5" key="1">
    <citation type="journal article" date="2022" name="Nat. Plants">
        <title>Genomes of leafy and leafless Platanthera orchids illuminate the evolution of mycoheterotrophy.</title>
        <authorList>
            <person name="Li M.H."/>
            <person name="Liu K.W."/>
            <person name="Li Z."/>
            <person name="Lu H.C."/>
            <person name="Ye Q.L."/>
            <person name="Zhang D."/>
            <person name="Wang J.Y."/>
            <person name="Li Y.F."/>
            <person name="Zhong Z.M."/>
            <person name="Liu X."/>
            <person name="Yu X."/>
            <person name="Liu D.K."/>
            <person name="Tu X.D."/>
            <person name="Liu B."/>
            <person name="Hao Y."/>
            <person name="Liao X.Y."/>
            <person name="Jiang Y.T."/>
            <person name="Sun W.H."/>
            <person name="Chen J."/>
            <person name="Chen Y.Q."/>
            <person name="Ai Y."/>
            <person name="Zhai J.W."/>
            <person name="Wu S.S."/>
            <person name="Zhou Z."/>
            <person name="Hsiao Y.Y."/>
            <person name="Wu W.L."/>
            <person name="Chen Y.Y."/>
            <person name="Lin Y.F."/>
            <person name="Hsu J.L."/>
            <person name="Li C.Y."/>
            <person name="Wang Z.W."/>
            <person name="Zhao X."/>
            <person name="Zhong W.Y."/>
            <person name="Ma X.K."/>
            <person name="Ma L."/>
            <person name="Huang J."/>
            <person name="Chen G.Z."/>
            <person name="Huang M.Z."/>
            <person name="Huang L."/>
            <person name="Peng D.H."/>
            <person name="Luo Y.B."/>
            <person name="Zou S.Q."/>
            <person name="Chen S.P."/>
            <person name="Lan S."/>
            <person name="Tsai W.C."/>
            <person name="Van de Peer Y."/>
            <person name="Liu Z.J."/>
        </authorList>
    </citation>
    <scope>NUCLEOTIDE SEQUENCE [LARGE SCALE GENOMIC DNA]</scope>
    <source>
        <strain evidence="4">Lor287</strain>
    </source>
</reference>
<feature type="coiled-coil region" evidence="1">
    <location>
        <begin position="600"/>
        <end position="627"/>
    </location>
</feature>
<protein>
    <recommendedName>
        <fullName evidence="3">Transposase (putative) gypsy type domain-containing protein</fullName>
    </recommendedName>
</protein>
<dbReference type="Proteomes" id="UP001418222">
    <property type="component" value="Unassembled WGS sequence"/>
</dbReference>
<feature type="coiled-coil region" evidence="1">
    <location>
        <begin position="539"/>
        <end position="573"/>
    </location>
</feature>